<feature type="transmembrane region" description="Helical" evidence="1">
    <location>
        <begin position="73"/>
        <end position="96"/>
    </location>
</feature>
<dbReference type="Pfam" id="PF13781">
    <property type="entry name" value="DoxX_3"/>
    <property type="match status" value="1"/>
</dbReference>
<dbReference type="InterPro" id="IPR025695">
    <property type="entry name" value="DoxX-like"/>
</dbReference>
<organism evidence="2 3">
    <name type="scientific">Pseudoalteromonas rubra</name>
    <dbReference type="NCBI Taxonomy" id="43658"/>
    <lineage>
        <taxon>Bacteria</taxon>
        <taxon>Pseudomonadati</taxon>
        <taxon>Pseudomonadota</taxon>
        <taxon>Gammaproteobacteria</taxon>
        <taxon>Alteromonadales</taxon>
        <taxon>Pseudoalteromonadaceae</taxon>
        <taxon>Pseudoalteromonas</taxon>
    </lineage>
</organism>
<feature type="transmembrane region" description="Helical" evidence="1">
    <location>
        <begin position="102"/>
        <end position="118"/>
    </location>
</feature>
<gene>
    <name evidence="2" type="ORF">AC626_05740</name>
</gene>
<dbReference type="OrthoDB" id="6199084at2"/>
<evidence type="ECO:0000313" key="3">
    <source>
        <dbReference type="Proteomes" id="UP000036850"/>
    </source>
</evidence>
<evidence type="ECO:0008006" key="4">
    <source>
        <dbReference type="Google" id="ProtNLM"/>
    </source>
</evidence>
<dbReference type="Proteomes" id="UP000036850">
    <property type="component" value="Unassembled WGS sequence"/>
</dbReference>
<comment type="caution">
    <text evidence="2">The sequence shown here is derived from an EMBL/GenBank/DDBJ whole genome shotgun (WGS) entry which is preliminary data.</text>
</comment>
<evidence type="ECO:0000313" key="2">
    <source>
        <dbReference type="EMBL" id="KNC68319.1"/>
    </source>
</evidence>
<dbReference type="PATRIC" id="fig|43658.6.peg.2291"/>
<accession>A0A0L0EV71</accession>
<proteinExistence type="predicted"/>
<evidence type="ECO:0000256" key="1">
    <source>
        <dbReference type="SAM" id="Phobius"/>
    </source>
</evidence>
<feature type="transmembrane region" description="Helical" evidence="1">
    <location>
        <begin position="5"/>
        <end position="27"/>
    </location>
</feature>
<keyword evidence="1" id="KW-0812">Transmembrane</keyword>
<keyword evidence="1" id="KW-0472">Membrane</keyword>
<keyword evidence="1" id="KW-1133">Transmembrane helix</keyword>
<dbReference type="AlphaFoldDB" id="A0A0L0EV71"/>
<sequence>MPITLLARLTIAFAWFYHGLVPKLLHIAPLEWQISSSLGLEDDLTHLLIRCAGIGEIIWAVVFYIWYRTPAIIYLNILALVGLLLAVAVLQPVILFEAFNPVTTNLSLIVLSVLLLPIHPSKQVKEQ</sequence>
<dbReference type="EMBL" id="LFZX01000028">
    <property type="protein sequence ID" value="KNC68319.1"/>
    <property type="molecule type" value="Genomic_DNA"/>
</dbReference>
<protein>
    <recommendedName>
        <fullName evidence="4">DoxX-like family protein</fullName>
    </recommendedName>
</protein>
<reference evidence="3" key="1">
    <citation type="submission" date="2015-07" db="EMBL/GenBank/DDBJ databases">
        <title>Draft genome sequence of a Pseudoalteromonas rubra strain, OCN096, isolated from Kaneohe Bay, Oahu, Hawaii.</title>
        <authorList>
            <person name="Beurmann S."/>
            <person name="Ushijima B."/>
            <person name="Belcaid M."/>
            <person name="Callahan S.M."/>
            <person name="Aeby G.S."/>
        </authorList>
    </citation>
    <scope>NUCLEOTIDE SEQUENCE [LARGE SCALE GENOMIC DNA]</scope>
    <source>
        <strain evidence="3">OCN096</strain>
    </source>
</reference>
<name>A0A0L0EV71_9GAMM</name>
<feature type="transmembrane region" description="Helical" evidence="1">
    <location>
        <begin position="47"/>
        <end position="66"/>
    </location>
</feature>